<sequence>MIRYIRYAFLAVIAVVLVAIAAANREAVSLQLLPEGLADIAGWNFMLELPLFLVIFASVIAGLLIGFVWEWMREHKHRAEARRQKHAAQSLNREVEKLRGEKHKGKDEVLALLESNG</sequence>
<dbReference type="EMBL" id="FMJB01000041">
    <property type="protein sequence ID" value="SCM67018.1"/>
    <property type="molecule type" value="Genomic_DNA"/>
</dbReference>
<dbReference type="Proteomes" id="UP000184085">
    <property type="component" value="Unassembled WGS sequence"/>
</dbReference>
<evidence type="ECO:0000256" key="4">
    <source>
        <dbReference type="ARBA" id="ARBA00023136"/>
    </source>
</evidence>
<feature type="coiled-coil region" evidence="5">
    <location>
        <begin position="78"/>
        <end position="108"/>
    </location>
</feature>
<keyword evidence="8" id="KW-0413">Isomerase</keyword>
<feature type="domain" description="Lipopolysaccharide assembly protein A" evidence="7">
    <location>
        <begin position="24"/>
        <end position="96"/>
    </location>
</feature>
<evidence type="ECO:0000259" key="7">
    <source>
        <dbReference type="Pfam" id="PF06305"/>
    </source>
</evidence>
<protein>
    <submittedName>
        <fullName evidence="8">Putative phosphoribosylanthranilate isomerase</fullName>
    </submittedName>
</protein>
<evidence type="ECO:0000256" key="1">
    <source>
        <dbReference type="ARBA" id="ARBA00022475"/>
    </source>
</evidence>
<dbReference type="AlphaFoldDB" id="A0A1M4MZ04"/>
<dbReference type="GO" id="GO:0005886">
    <property type="term" value="C:plasma membrane"/>
    <property type="evidence" value="ECO:0007669"/>
    <property type="project" value="InterPro"/>
</dbReference>
<dbReference type="InterPro" id="IPR010445">
    <property type="entry name" value="LapA_dom"/>
</dbReference>
<keyword evidence="2 6" id="KW-0812">Transmembrane</keyword>
<evidence type="ECO:0000313" key="8">
    <source>
        <dbReference type="EMBL" id="SCM67018.1"/>
    </source>
</evidence>
<name>A0A1M4MZ04_9RHOB</name>
<proteinExistence type="predicted"/>
<dbReference type="Pfam" id="PF06305">
    <property type="entry name" value="LapA_dom"/>
    <property type="match status" value="1"/>
</dbReference>
<evidence type="ECO:0000313" key="9">
    <source>
        <dbReference type="Proteomes" id="UP000184085"/>
    </source>
</evidence>
<accession>A0A1M4MZ04</accession>
<evidence type="ECO:0000256" key="5">
    <source>
        <dbReference type="SAM" id="Coils"/>
    </source>
</evidence>
<dbReference type="GO" id="GO:0016853">
    <property type="term" value="F:isomerase activity"/>
    <property type="evidence" value="ECO:0007669"/>
    <property type="project" value="UniProtKB-KW"/>
</dbReference>
<keyword evidence="5" id="KW-0175">Coiled coil</keyword>
<keyword evidence="9" id="KW-1185">Reference proteome</keyword>
<feature type="transmembrane region" description="Helical" evidence="6">
    <location>
        <begin position="49"/>
        <end position="69"/>
    </location>
</feature>
<organism evidence="8 9">
    <name type="scientific">Donghicola eburneus</name>
    <dbReference type="NCBI Taxonomy" id="393278"/>
    <lineage>
        <taxon>Bacteria</taxon>
        <taxon>Pseudomonadati</taxon>
        <taxon>Pseudomonadota</taxon>
        <taxon>Alphaproteobacteria</taxon>
        <taxon>Rhodobacterales</taxon>
        <taxon>Roseobacteraceae</taxon>
        <taxon>Donghicola</taxon>
    </lineage>
</organism>
<keyword evidence="4 6" id="KW-0472">Membrane</keyword>
<gene>
    <name evidence="8" type="ORF">KARMA_1204</name>
</gene>
<evidence type="ECO:0000256" key="2">
    <source>
        <dbReference type="ARBA" id="ARBA00022692"/>
    </source>
</evidence>
<keyword evidence="3 6" id="KW-1133">Transmembrane helix</keyword>
<keyword evidence="1" id="KW-1003">Cell membrane</keyword>
<reference evidence="9" key="1">
    <citation type="submission" date="2016-09" db="EMBL/GenBank/DDBJ databases">
        <authorList>
            <person name="Wibberg D."/>
        </authorList>
    </citation>
    <scope>NUCLEOTIDE SEQUENCE [LARGE SCALE GENOMIC DNA]</scope>
</reference>
<evidence type="ECO:0000256" key="3">
    <source>
        <dbReference type="ARBA" id="ARBA00022989"/>
    </source>
</evidence>
<evidence type="ECO:0000256" key="6">
    <source>
        <dbReference type="SAM" id="Phobius"/>
    </source>
</evidence>